<organism evidence="1 2">
    <name type="scientific">Suilimivivens aceti</name>
    <dbReference type="NCBI Taxonomy" id="2981774"/>
    <lineage>
        <taxon>Bacteria</taxon>
        <taxon>Bacillati</taxon>
        <taxon>Bacillota</taxon>
        <taxon>Clostridia</taxon>
        <taxon>Lachnospirales</taxon>
        <taxon>Lachnospiraceae</taxon>
        <taxon>Suilimivivens</taxon>
    </lineage>
</organism>
<dbReference type="EMBL" id="JAOQKJ010000001">
    <property type="protein sequence ID" value="MCU6743042.1"/>
    <property type="molecule type" value="Genomic_DNA"/>
</dbReference>
<protein>
    <submittedName>
        <fullName evidence="1">Uncharacterized protein</fullName>
    </submittedName>
</protein>
<comment type="caution">
    <text evidence="1">The sequence shown here is derived from an EMBL/GenBank/DDBJ whole genome shotgun (WGS) entry which is preliminary data.</text>
</comment>
<dbReference type="Proteomes" id="UP001652432">
    <property type="component" value="Unassembled WGS sequence"/>
</dbReference>
<gene>
    <name evidence="1" type="ORF">OCV77_00740</name>
</gene>
<evidence type="ECO:0000313" key="1">
    <source>
        <dbReference type="EMBL" id="MCU6743042.1"/>
    </source>
</evidence>
<accession>A0ABT2SYF5</accession>
<reference evidence="1 2" key="1">
    <citation type="journal article" date="2021" name="ISME Commun">
        <title>Automated analysis of genomic sequences facilitates high-throughput and comprehensive description of bacteria.</title>
        <authorList>
            <person name="Hitch T.C.A."/>
        </authorList>
    </citation>
    <scope>NUCLEOTIDE SEQUENCE [LARGE SCALE GENOMIC DNA]</scope>
    <source>
        <strain evidence="1 2">Sanger_18</strain>
    </source>
</reference>
<keyword evidence="2" id="KW-1185">Reference proteome</keyword>
<name>A0ABT2SYF5_9FIRM</name>
<proteinExistence type="predicted"/>
<sequence>MCFYIGIEDLAANALIEILQSKNGDDSQNIVTYAELEKYGAEVVHYLGEQGEKAVLILSRENTNHMLCRYSDFFVETETDKKEPAIELRKGKTVSDLIERFRTYLEIDVLLAFMSEKTVSVLIRQSFRD</sequence>
<evidence type="ECO:0000313" key="2">
    <source>
        <dbReference type="Proteomes" id="UP001652432"/>
    </source>
</evidence>
<dbReference type="RefSeq" id="WP_262572390.1">
    <property type="nucleotide sequence ID" value="NZ_JAOQKJ010000001.1"/>
</dbReference>